<dbReference type="FunFam" id="1.10.275.10:FF:000002">
    <property type="entry name" value="Argininosuccinate lyase"/>
    <property type="match status" value="1"/>
</dbReference>
<evidence type="ECO:0000256" key="5">
    <source>
        <dbReference type="ARBA" id="ARBA00023239"/>
    </source>
</evidence>
<evidence type="ECO:0000256" key="2">
    <source>
        <dbReference type="ARBA" id="ARBA00012338"/>
    </source>
</evidence>
<comment type="caution">
    <text evidence="7">The sequence shown here is derived from an EMBL/GenBank/DDBJ whole genome shotgun (WGS) entry which is preliminary data.</text>
</comment>
<evidence type="ECO:0000256" key="3">
    <source>
        <dbReference type="ARBA" id="ARBA00022490"/>
    </source>
</evidence>
<keyword evidence="5 7" id="KW-0456">Lyase</keyword>
<dbReference type="EMBL" id="LJCR01000843">
    <property type="protein sequence ID" value="KPV51609.1"/>
    <property type="molecule type" value="Genomic_DNA"/>
</dbReference>
<dbReference type="EC" id="4.3.2.1" evidence="2"/>
<accession>A0A0P9D0V8</accession>
<evidence type="ECO:0000256" key="4">
    <source>
        <dbReference type="ARBA" id="ARBA00022571"/>
    </source>
</evidence>
<dbReference type="Pfam" id="PF00206">
    <property type="entry name" value="Lyase_1"/>
    <property type="match status" value="1"/>
</dbReference>
<dbReference type="InterPro" id="IPR008948">
    <property type="entry name" value="L-Aspartase-like"/>
</dbReference>
<feature type="domain" description="Fumarate lyase N-terminal" evidence="6">
    <location>
        <begin position="4"/>
        <end position="153"/>
    </location>
</feature>
<name>A0A0P9D0V8_9CHLR</name>
<dbReference type="InterPro" id="IPR024083">
    <property type="entry name" value="Fumarase/histidase_N"/>
</dbReference>
<dbReference type="InterPro" id="IPR022761">
    <property type="entry name" value="Fumarate_lyase_N"/>
</dbReference>
<proteinExistence type="predicted"/>
<dbReference type="GO" id="GO:0004056">
    <property type="term" value="F:argininosuccinate lyase activity"/>
    <property type="evidence" value="ECO:0007669"/>
    <property type="project" value="UniProtKB-EC"/>
</dbReference>
<dbReference type="Proteomes" id="UP000050509">
    <property type="component" value="Unassembled WGS sequence"/>
</dbReference>
<dbReference type="UniPathway" id="UPA00068">
    <property type="reaction ID" value="UER00114"/>
</dbReference>
<evidence type="ECO:0000313" key="7">
    <source>
        <dbReference type="EMBL" id="KPV51609.1"/>
    </source>
</evidence>
<keyword evidence="4" id="KW-0028">Amino-acid biosynthesis</keyword>
<dbReference type="InterPro" id="IPR009049">
    <property type="entry name" value="Argininosuccinate_lyase"/>
</dbReference>
<sequence length="154" mass="16510">MWGGRFSGSMNEHMARFNNSFPFDRHMWAEDIRGSVAWARQLAAAGILTADEREALFAGLEAVGAEFAAGSFSALPSDEDIHTAVERRLGELAGAVAGKLHTGRSRNDQVATDVRLWVLGAIARADAAIRELQGALVQQAEAAGDALMPGYTHM</sequence>
<keyword evidence="4" id="KW-0055">Arginine biosynthesis</keyword>
<evidence type="ECO:0000313" key="8">
    <source>
        <dbReference type="Proteomes" id="UP000050509"/>
    </source>
</evidence>
<reference evidence="7 8" key="1">
    <citation type="submission" date="2015-09" db="EMBL/GenBank/DDBJ databases">
        <title>Draft genome sequence of Kouleothrix aurantiaca JCM 19913.</title>
        <authorList>
            <person name="Hemp J."/>
        </authorList>
    </citation>
    <scope>NUCLEOTIDE SEQUENCE [LARGE SCALE GENOMIC DNA]</scope>
    <source>
        <strain evidence="7 8">COM-B</strain>
    </source>
</reference>
<organism evidence="7 8">
    <name type="scientific">Kouleothrix aurantiaca</name>
    <dbReference type="NCBI Taxonomy" id="186479"/>
    <lineage>
        <taxon>Bacteria</taxon>
        <taxon>Bacillati</taxon>
        <taxon>Chloroflexota</taxon>
        <taxon>Chloroflexia</taxon>
        <taxon>Chloroflexales</taxon>
        <taxon>Roseiflexineae</taxon>
        <taxon>Roseiflexaceae</taxon>
        <taxon>Kouleothrix</taxon>
    </lineage>
</organism>
<feature type="non-terminal residue" evidence="7">
    <location>
        <position position="154"/>
    </location>
</feature>
<keyword evidence="3" id="KW-0963">Cytoplasm</keyword>
<dbReference type="PANTHER" id="PTHR43814">
    <property type="entry name" value="ARGININOSUCCINATE LYASE"/>
    <property type="match status" value="1"/>
</dbReference>
<dbReference type="Gene3D" id="1.20.200.10">
    <property type="entry name" value="Fumarase/aspartase (Central domain)"/>
    <property type="match status" value="1"/>
</dbReference>
<protein>
    <recommendedName>
        <fullName evidence="2">argininosuccinate lyase</fullName>
        <ecNumber evidence="2">4.3.2.1</ecNumber>
    </recommendedName>
</protein>
<gene>
    <name evidence="7" type="ORF">SE17_20210</name>
</gene>
<dbReference type="PRINTS" id="PR00145">
    <property type="entry name" value="ARGSUCLYASE"/>
</dbReference>
<dbReference type="SUPFAM" id="SSF48557">
    <property type="entry name" value="L-aspartase-like"/>
    <property type="match status" value="1"/>
</dbReference>
<keyword evidence="8" id="KW-1185">Reference proteome</keyword>
<dbReference type="PANTHER" id="PTHR43814:SF1">
    <property type="entry name" value="ARGININOSUCCINATE LYASE"/>
    <property type="match status" value="1"/>
</dbReference>
<dbReference type="PRINTS" id="PR00149">
    <property type="entry name" value="FUMRATELYASE"/>
</dbReference>
<dbReference type="InterPro" id="IPR000362">
    <property type="entry name" value="Fumarate_lyase_fam"/>
</dbReference>
<dbReference type="GO" id="GO:0005829">
    <property type="term" value="C:cytosol"/>
    <property type="evidence" value="ECO:0007669"/>
    <property type="project" value="TreeGrafter"/>
</dbReference>
<dbReference type="GO" id="GO:0042450">
    <property type="term" value="P:L-arginine biosynthetic process via ornithine"/>
    <property type="evidence" value="ECO:0007669"/>
    <property type="project" value="InterPro"/>
</dbReference>
<dbReference type="AlphaFoldDB" id="A0A0P9D0V8"/>
<evidence type="ECO:0000256" key="1">
    <source>
        <dbReference type="ARBA" id="ARBA00004941"/>
    </source>
</evidence>
<dbReference type="Gene3D" id="1.10.275.10">
    <property type="entry name" value="Fumarase/aspartase (N-terminal domain)"/>
    <property type="match status" value="1"/>
</dbReference>
<evidence type="ECO:0000259" key="6">
    <source>
        <dbReference type="Pfam" id="PF00206"/>
    </source>
</evidence>
<comment type="pathway">
    <text evidence="1">Amino-acid biosynthesis; L-arginine biosynthesis; L-arginine from L-ornithine and carbamoyl phosphate: step 3/3.</text>
</comment>